<dbReference type="GO" id="GO:0016887">
    <property type="term" value="F:ATP hydrolysis activity"/>
    <property type="evidence" value="ECO:0007669"/>
    <property type="project" value="InterPro"/>
</dbReference>
<dbReference type="Proteomes" id="UP000823823">
    <property type="component" value="Unassembled WGS sequence"/>
</dbReference>
<dbReference type="PANTHER" id="PTHR43158:SF2">
    <property type="entry name" value="SKFA PEPTIDE EXPORT ATP-BINDING PROTEIN SKFE"/>
    <property type="match status" value="1"/>
</dbReference>
<evidence type="ECO:0000256" key="1">
    <source>
        <dbReference type="ARBA" id="ARBA00022741"/>
    </source>
</evidence>
<dbReference type="Gene3D" id="3.40.50.300">
    <property type="entry name" value="P-loop containing nucleotide triphosphate hydrolases"/>
    <property type="match status" value="1"/>
</dbReference>
<evidence type="ECO:0000313" key="5">
    <source>
        <dbReference type="Proteomes" id="UP000823823"/>
    </source>
</evidence>
<comment type="caution">
    <text evidence="4">The sequence shown here is derived from an EMBL/GenBank/DDBJ whole genome shotgun (WGS) entry which is preliminary data.</text>
</comment>
<keyword evidence="1" id="KW-0547">Nucleotide-binding</keyword>
<dbReference type="InterPro" id="IPR003593">
    <property type="entry name" value="AAA+_ATPase"/>
</dbReference>
<reference evidence="4" key="2">
    <citation type="submission" date="2021-04" db="EMBL/GenBank/DDBJ databases">
        <authorList>
            <person name="Gilroy R."/>
        </authorList>
    </citation>
    <scope>NUCLEOTIDE SEQUENCE</scope>
    <source>
        <strain evidence="4">ChiHjej13B12-24818</strain>
    </source>
</reference>
<dbReference type="InterPro" id="IPR017871">
    <property type="entry name" value="ABC_transporter-like_CS"/>
</dbReference>
<dbReference type="SMART" id="SM00382">
    <property type="entry name" value="AAA"/>
    <property type="match status" value="1"/>
</dbReference>
<gene>
    <name evidence="4" type="ORF">H9786_06195</name>
</gene>
<dbReference type="PANTHER" id="PTHR43158">
    <property type="entry name" value="SKFA PEPTIDE EXPORT ATP-BINDING PROTEIN SKFE"/>
    <property type="match status" value="1"/>
</dbReference>
<reference evidence="4" key="1">
    <citation type="journal article" date="2021" name="PeerJ">
        <title>Extensive microbial diversity within the chicken gut microbiome revealed by metagenomics and culture.</title>
        <authorList>
            <person name="Gilroy R."/>
            <person name="Ravi A."/>
            <person name="Getino M."/>
            <person name="Pursley I."/>
            <person name="Horton D.L."/>
            <person name="Alikhan N.F."/>
            <person name="Baker D."/>
            <person name="Gharbi K."/>
            <person name="Hall N."/>
            <person name="Watson M."/>
            <person name="Adriaenssens E.M."/>
            <person name="Foster-Nyarko E."/>
            <person name="Jarju S."/>
            <person name="Secka A."/>
            <person name="Antonio M."/>
            <person name="Oren A."/>
            <person name="Chaudhuri R.R."/>
            <person name="La Ragione R."/>
            <person name="Hildebrand F."/>
            <person name="Pallen M.J."/>
        </authorList>
    </citation>
    <scope>NUCLEOTIDE SEQUENCE</scope>
    <source>
        <strain evidence="4">ChiHjej13B12-24818</strain>
    </source>
</reference>
<protein>
    <submittedName>
        <fullName evidence="4">ABC transporter ATP-binding protein</fullName>
    </submittedName>
</protein>
<dbReference type="InterPro" id="IPR003439">
    <property type="entry name" value="ABC_transporter-like_ATP-bd"/>
</dbReference>
<dbReference type="GO" id="GO:0005524">
    <property type="term" value="F:ATP binding"/>
    <property type="evidence" value="ECO:0007669"/>
    <property type="project" value="UniProtKB-KW"/>
</dbReference>
<dbReference type="Pfam" id="PF00005">
    <property type="entry name" value="ABC_tran"/>
    <property type="match status" value="1"/>
</dbReference>
<evidence type="ECO:0000256" key="2">
    <source>
        <dbReference type="ARBA" id="ARBA00022840"/>
    </source>
</evidence>
<proteinExistence type="predicted"/>
<dbReference type="EMBL" id="DWZH01000042">
    <property type="protein sequence ID" value="HJB10107.1"/>
    <property type="molecule type" value="Genomic_DNA"/>
</dbReference>
<dbReference type="PROSITE" id="PS50893">
    <property type="entry name" value="ABC_TRANSPORTER_2"/>
    <property type="match status" value="1"/>
</dbReference>
<dbReference type="AlphaFoldDB" id="A0A9D2LCH6"/>
<feature type="domain" description="ABC transporter" evidence="3">
    <location>
        <begin position="16"/>
        <end position="223"/>
    </location>
</feature>
<dbReference type="InterPro" id="IPR027417">
    <property type="entry name" value="P-loop_NTPase"/>
</dbReference>
<evidence type="ECO:0000259" key="3">
    <source>
        <dbReference type="PROSITE" id="PS50893"/>
    </source>
</evidence>
<keyword evidence="2 4" id="KW-0067">ATP-binding</keyword>
<name>A0A9D2LCH6_9MICO</name>
<evidence type="ECO:0000313" key="4">
    <source>
        <dbReference type="EMBL" id="HJB10107.1"/>
    </source>
</evidence>
<dbReference type="PROSITE" id="PS00211">
    <property type="entry name" value="ABC_TRANSPORTER_1"/>
    <property type="match status" value="1"/>
</dbReference>
<organism evidence="4 5">
    <name type="scientific">Candidatus Brachybacterium merdavium</name>
    <dbReference type="NCBI Taxonomy" id="2838513"/>
    <lineage>
        <taxon>Bacteria</taxon>
        <taxon>Bacillati</taxon>
        <taxon>Actinomycetota</taxon>
        <taxon>Actinomycetes</taxon>
        <taxon>Micrococcales</taxon>
        <taxon>Dermabacteraceae</taxon>
        <taxon>Brachybacterium</taxon>
    </lineage>
</organism>
<dbReference type="SUPFAM" id="SSF52540">
    <property type="entry name" value="P-loop containing nucleoside triphosphate hydrolases"/>
    <property type="match status" value="1"/>
</dbReference>
<accession>A0A9D2LCH6</accession>
<sequence>MHFSSPVPGGPSTPAAAFDGVGVIVDETVLLRETTGYVGAGEVLAITGANGSGKTTLLRALAGLLNPTAGTVTVMGRVPDDRDRRHRASLAALIGAPQTARDLTVVEHLQFVAATWGASAAAARETAQALLEEFAITSLARRFPHEVSSGQSQLVALALTLARPCQVLLLDEPEQRLDPERLDLVIRAVRARADGGTALVIATHSPRLLEKLADRRLHLGEPA</sequence>